<evidence type="ECO:0000256" key="1">
    <source>
        <dbReference type="SAM" id="MobiDB-lite"/>
    </source>
</evidence>
<reference evidence="2 3" key="1">
    <citation type="submission" date="2019-09" db="EMBL/GenBank/DDBJ databases">
        <title>Wenzhouxiangella sp. Genome sequencing and assembly.</title>
        <authorList>
            <person name="Zhang R."/>
        </authorList>
    </citation>
    <scope>NUCLEOTIDE SEQUENCE [LARGE SCALE GENOMIC DNA]</scope>
    <source>
        <strain evidence="2 3">W260</strain>
    </source>
</reference>
<feature type="region of interest" description="Disordered" evidence="1">
    <location>
        <begin position="248"/>
        <end position="271"/>
    </location>
</feature>
<comment type="caution">
    <text evidence="2">The sequence shown here is derived from an EMBL/GenBank/DDBJ whole genome shotgun (WGS) entry which is preliminary data.</text>
</comment>
<name>A0A5N0TFT6_9GAMM</name>
<dbReference type="EMBL" id="VYXP01000002">
    <property type="protein sequence ID" value="KAA9133358.1"/>
    <property type="molecule type" value="Genomic_DNA"/>
</dbReference>
<dbReference type="InterPro" id="IPR027417">
    <property type="entry name" value="P-loop_NTPase"/>
</dbReference>
<organism evidence="2 3">
    <name type="scientific">Marinihelvus fidelis</name>
    <dbReference type="NCBI Taxonomy" id="2613842"/>
    <lineage>
        <taxon>Bacteria</taxon>
        <taxon>Pseudomonadati</taxon>
        <taxon>Pseudomonadota</taxon>
        <taxon>Gammaproteobacteria</taxon>
        <taxon>Chromatiales</taxon>
        <taxon>Wenzhouxiangellaceae</taxon>
        <taxon>Marinihelvus</taxon>
    </lineage>
</organism>
<proteinExistence type="predicted"/>
<dbReference type="SUPFAM" id="SSF52540">
    <property type="entry name" value="P-loop containing nucleoside triphosphate hydrolases"/>
    <property type="match status" value="1"/>
</dbReference>
<dbReference type="Gene3D" id="3.40.50.300">
    <property type="entry name" value="P-loop containing nucleotide triphosphate hydrolases"/>
    <property type="match status" value="1"/>
</dbReference>
<evidence type="ECO:0000313" key="2">
    <source>
        <dbReference type="EMBL" id="KAA9133358.1"/>
    </source>
</evidence>
<accession>A0A5N0TFT6</accession>
<keyword evidence="3" id="KW-1185">Reference proteome</keyword>
<evidence type="ECO:0000313" key="3">
    <source>
        <dbReference type="Proteomes" id="UP000325372"/>
    </source>
</evidence>
<dbReference type="AlphaFoldDB" id="A0A5N0TFT6"/>
<protein>
    <submittedName>
        <fullName evidence="2">Sulfotransferase</fullName>
    </submittedName>
</protein>
<keyword evidence="2" id="KW-0808">Transferase</keyword>
<gene>
    <name evidence="2" type="ORF">F3N42_03145</name>
</gene>
<dbReference type="GO" id="GO:0016740">
    <property type="term" value="F:transferase activity"/>
    <property type="evidence" value="ECO:0007669"/>
    <property type="project" value="UniProtKB-KW"/>
</dbReference>
<dbReference type="Proteomes" id="UP000325372">
    <property type="component" value="Unassembled WGS sequence"/>
</dbReference>
<sequence length="311" mass="34548">MTQDPNHTSAAARPRAEGHVFLTGAPRCGSSWAGQALSAAIGARYIYEPFNPQWAPALKGRSGHFRYLGANASPRSEIVTAADRAFAGQQGLKQWARAAYRGYLGNAMTGRARVLVKDPTACLMAEWLARHYPIRVGIIFRHPCGFASSLSQLEWDFRVDRLLSQPGLLRKHLSRHEQLLRQAGKDPWLRKGAFWGALHHVFLAQSMDHPDWVLWPYESLCAEPEAQFQALARSLDFDVDDNALRRALPSVRHNSPDSGSTRRHSQSMPASWRKRLSAAAIDAVEGIAREFVPRGALAARSPTTAIHSDSW</sequence>